<evidence type="ECO:0000256" key="11">
    <source>
        <dbReference type="ARBA" id="ARBA00048988"/>
    </source>
</evidence>
<dbReference type="SMART" id="SM00487">
    <property type="entry name" value="DEXDc"/>
    <property type="match status" value="1"/>
</dbReference>
<evidence type="ECO:0000256" key="2">
    <source>
        <dbReference type="ARBA" id="ARBA00022705"/>
    </source>
</evidence>
<comment type="catalytic activity">
    <reaction evidence="11 12">
        <text>ATP + H2O = ADP + phosphate + H(+)</text>
        <dbReference type="Rhea" id="RHEA:13065"/>
        <dbReference type="ChEBI" id="CHEBI:15377"/>
        <dbReference type="ChEBI" id="CHEBI:15378"/>
        <dbReference type="ChEBI" id="CHEBI:30616"/>
        <dbReference type="ChEBI" id="CHEBI:43474"/>
        <dbReference type="ChEBI" id="CHEBI:456216"/>
        <dbReference type="EC" id="5.6.2.4"/>
    </reaction>
</comment>
<dbReference type="PANTHER" id="PTHR30580">
    <property type="entry name" value="PRIMOSOMAL PROTEIN N"/>
    <property type="match status" value="1"/>
</dbReference>
<dbReference type="Gene3D" id="3.40.1440.60">
    <property type="entry name" value="PriA, 3(prime) DNA-binding domain"/>
    <property type="match status" value="1"/>
</dbReference>
<dbReference type="InterPro" id="IPR042115">
    <property type="entry name" value="PriA_3primeBD_sf"/>
</dbReference>
<comment type="catalytic activity">
    <reaction evidence="12">
        <text>Couples ATP hydrolysis with the unwinding of duplex DNA by translocating in the 3'-5' direction.</text>
        <dbReference type="EC" id="5.6.2.4"/>
    </reaction>
</comment>
<keyword evidence="9 12" id="KW-0238">DNA-binding</keyword>
<dbReference type="EC" id="5.6.2.4" evidence="12"/>
<comment type="cofactor">
    <cofactor evidence="12">
        <name>Zn(2+)</name>
        <dbReference type="ChEBI" id="CHEBI:29105"/>
    </cofactor>
    <text evidence="12">Binds 2 zinc ions per subunit.</text>
</comment>
<keyword evidence="5 12" id="KW-0378">Hydrolase</keyword>
<dbReference type="GO" id="GO:0043138">
    <property type="term" value="F:3'-5' DNA helicase activity"/>
    <property type="evidence" value="ECO:0007669"/>
    <property type="project" value="UniProtKB-EC"/>
</dbReference>
<feature type="binding site" evidence="12">
    <location>
        <position position="400"/>
    </location>
    <ligand>
        <name>Zn(2+)</name>
        <dbReference type="ChEBI" id="CHEBI:29105"/>
        <label>1</label>
    </ligand>
</feature>
<dbReference type="InterPro" id="IPR011545">
    <property type="entry name" value="DEAD/DEAH_box_helicase_dom"/>
</dbReference>
<evidence type="ECO:0000256" key="3">
    <source>
        <dbReference type="ARBA" id="ARBA00022723"/>
    </source>
</evidence>
<keyword evidence="6 12" id="KW-0347">Helicase</keyword>
<comment type="caution">
    <text evidence="15">The sequence shown here is derived from an EMBL/GenBank/DDBJ whole genome shotgun (WGS) entry which is preliminary data.</text>
</comment>
<feature type="binding site" evidence="12">
    <location>
        <position position="387"/>
    </location>
    <ligand>
        <name>Zn(2+)</name>
        <dbReference type="ChEBI" id="CHEBI:29105"/>
        <label>2</label>
    </ligand>
</feature>
<evidence type="ECO:0000256" key="6">
    <source>
        <dbReference type="ARBA" id="ARBA00022806"/>
    </source>
</evidence>
<evidence type="ECO:0000256" key="5">
    <source>
        <dbReference type="ARBA" id="ARBA00022801"/>
    </source>
</evidence>
<dbReference type="Pfam" id="PF00270">
    <property type="entry name" value="DEAD"/>
    <property type="match status" value="1"/>
</dbReference>
<feature type="domain" description="Helicase C-terminal" evidence="14">
    <location>
        <begin position="395"/>
        <end position="561"/>
    </location>
</feature>
<evidence type="ECO:0000259" key="14">
    <source>
        <dbReference type="PROSITE" id="PS51194"/>
    </source>
</evidence>
<dbReference type="FunFam" id="3.40.50.300:FF:000489">
    <property type="entry name" value="Primosome assembly protein PriA"/>
    <property type="match status" value="1"/>
</dbReference>
<evidence type="ECO:0000313" key="16">
    <source>
        <dbReference type="Proteomes" id="UP000234857"/>
    </source>
</evidence>
<proteinExistence type="inferred from homology"/>
<dbReference type="NCBIfam" id="TIGR00595">
    <property type="entry name" value="priA"/>
    <property type="match status" value="1"/>
</dbReference>
<dbReference type="Pfam" id="PF17764">
    <property type="entry name" value="PriA_3primeBD"/>
    <property type="match status" value="1"/>
</dbReference>
<reference evidence="15 16" key="1">
    <citation type="submission" date="2017-11" db="EMBL/GenBank/DDBJ databases">
        <title>Genome-resolved metagenomics identifies genetic mobility, metabolic interactions, and unexpected diversity in perchlorate-reducing communities.</title>
        <authorList>
            <person name="Barnum T.P."/>
            <person name="Figueroa I.A."/>
            <person name="Carlstrom C.I."/>
            <person name="Lucas L.N."/>
            <person name="Engelbrektson A.L."/>
            <person name="Coates J.D."/>
        </authorList>
    </citation>
    <scope>NUCLEOTIDE SEQUENCE [LARGE SCALE GENOMIC DNA]</scope>
    <source>
        <strain evidence="15">BM706</strain>
    </source>
</reference>
<feature type="binding site" evidence="12">
    <location>
        <position position="369"/>
    </location>
    <ligand>
        <name>Zn(2+)</name>
        <dbReference type="ChEBI" id="CHEBI:29105"/>
        <label>2</label>
    </ligand>
</feature>
<dbReference type="InterPro" id="IPR001650">
    <property type="entry name" value="Helicase_C-like"/>
</dbReference>
<evidence type="ECO:0000256" key="4">
    <source>
        <dbReference type="ARBA" id="ARBA00022741"/>
    </source>
</evidence>
<evidence type="ECO:0000256" key="10">
    <source>
        <dbReference type="ARBA" id="ARBA00023235"/>
    </source>
</evidence>
<dbReference type="InterPro" id="IPR027417">
    <property type="entry name" value="P-loop_NTPase"/>
</dbReference>
<dbReference type="EMBL" id="PKTG01000013">
    <property type="protein sequence ID" value="PLX19950.1"/>
    <property type="molecule type" value="Genomic_DNA"/>
</dbReference>
<dbReference type="GO" id="GO:1990077">
    <property type="term" value="C:primosome complex"/>
    <property type="evidence" value="ECO:0007669"/>
    <property type="project" value="UniProtKB-UniRule"/>
</dbReference>
<comment type="similarity">
    <text evidence="12">Belongs to the helicase family. PriA subfamily.</text>
</comment>
<feature type="binding site" evidence="12">
    <location>
        <position position="360"/>
    </location>
    <ligand>
        <name>Zn(2+)</name>
        <dbReference type="ChEBI" id="CHEBI:29105"/>
        <label>1</label>
    </ligand>
</feature>
<dbReference type="HAMAP" id="MF_00983">
    <property type="entry name" value="PriA"/>
    <property type="match status" value="1"/>
</dbReference>
<evidence type="ECO:0000256" key="12">
    <source>
        <dbReference type="HAMAP-Rule" id="MF_00983"/>
    </source>
</evidence>
<dbReference type="InterPro" id="IPR014001">
    <property type="entry name" value="Helicase_ATP-bd"/>
</dbReference>
<dbReference type="GO" id="GO:0006310">
    <property type="term" value="P:DNA recombination"/>
    <property type="evidence" value="ECO:0007669"/>
    <property type="project" value="InterPro"/>
</dbReference>
<dbReference type="GO" id="GO:0008270">
    <property type="term" value="F:zinc ion binding"/>
    <property type="evidence" value="ECO:0007669"/>
    <property type="project" value="UniProtKB-UniRule"/>
</dbReference>
<feature type="binding site" evidence="12">
    <location>
        <position position="363"/>
    </location>
    <ligand>
        <name>Zn(2+)</name>
        <dbReference type="ChEBI" id="CHEBI:29105"/>
        <label>1</label>
    </ligand>
</feature>
<dbReference type="CDD" id="cd17929">
    <property type="entry name" value="DEXHc_priA"/>
    <property type="match status" value="1"/>
</dbReference>
<evidence type="ECO:0000256" key="8">
    <source>
        <dbReference type="ARBA" id="ARBA00022840"/>
    </source>
</evidence>
<keyword evidence="7 12" id="KW-0862">Zinc</keyword>
<evidence type="ECO:0000259" key="13">
    <source>
        <dbReference type="PROSITE" id="PS51192"/>
    </source>
</evidence>
<evidence type="ECO:0000256" key="7">
    <source>
        <dbReference type="ARBA" id="ARBA00022833"/>
    </source>
</evidence>
<dbReference type="Pfam" id="PF18074">
    <property type="entry name" value="PriA_C"/>
    <property type="match status" value="1"/>
</dbReference>
<dbReference type="InterPro" id="IPR041236">
    <property type="entry name" value="PriA_C"/>
</dbReference>
<dbReference type="PANTHER" id="PTHR30580:SF0">
    <property type="entry name" value="PRIMOSOMAL PROTEIN N"/>
    <property type="match status" value="1"/>
</dbReference>
<feature type="binding site" evidence="12">
    <location>
        <position position="403"/>
    </location>
    <ligand>
        <name>Zn(2+)</name>
        <dbReference type="ChEBI" id="CHEBI:29105"/>
        <label>1</label>
    </ligand>
</feature>
<accession>A0A2N5ZMP0</accession>
<dbReference type="GO" id="GO:0006302">
    <property type="term" value="P:double-strand break repair"/>
    <property type="evidence" value="ECO:0007669"/>
    <property type="project" value="InterPro"/>
</dbReference>
<dbReference type="Gene3D" id="3.40.50.300">
    <property type="entry name" value="P-loop containing nucleotide triphosphate hydrolases"/>
    <property type="match status" value="2"/>
</dbReference>
<keyword evidence="10 12" id="KW-0413">Isomerase</keyword>
<feature type="binding site" evidence="12">
    <location>
        <position position="372"/>
    </location>
    <ligand>
        <name>Zn(2+)</name>
        <dbReference type="ChEBI" id="CHEBI:29105"/>
        <label>2</label>
    </ligand>
</feature>
<comment type="function">
    <text evidence="12">Initiates the restart of stalled replication forks, which reloads the replicative helicase on sites other than the origin of replication. Recognizes and binds to abandoned replication forks and remodels them to uncover a helicase loading site. Promotes assembly of the primosome at these replication forks.</text>
</comment>
<dbReference type="SUPFAM" id="SSF52540">
    <property type="entry name" value="P-loop containing nucleoside triphosphate hydrolases"/>
    <property type="match status" value="1"/>
</dbReference>
<dbReference type="PROSITE" id="PS51192">
    <property type="entry name" value="HELICASE_ATP_BIND_1"/>
    <property type="match status" value="1"/>
</dbReference>
<keyword evidence="4 12" id="KW-0547">Nucleotide-binding</keyword>
<keyword evidence="8 12" id="KW-0067">ATP-binding</keyword>
<comment type="subunit">
    <text evidence="12">Component of the replication restart primosome.</text>
</comment>
<dbReference type="Proteomes" id="UP000234857">
    <property type="component" value="Unassembled WGS sequence"/>
</dbReference>
<sequence length="649" mass="75621">MQYAQVLINLPFDKKYTYSFSTDMRPEKGDRVIVPFGKKNRKGIIINVQKELPDGVDAEKIKNIEKLYPEYFRLTEFQFEIARRIWRYYLSSYSQALFTVAGAFKPVRIKKKKLTSNPYTPFLLNKEQESCVREFNESDNNIFLLHGVTGSGKTEVYFELISQVLKNKKQILFLLPEISLTPQLLKRFCDRFGEDICVFNSSLSNGERNYAFKAFKDGKVRILLGTRSAVFLPAQDLGLIIIDEEHENTFKQQDTPCYDARMIANWRVELEEVRLVMGSATPRMESFYKARRNIIKLLSLEKRADNRKMPEVNTVTMGETDKVSKNISRRLYNSINESLQRREQVLIFINRRGYSSFVMCQACNEVIRCINCNISLNYHKKLDRLLCHYCGYTKRLPEACGECGEPELKLIGSGTEKLEDELSKLFPEKNIFRVDKDTSSKKDFYFDFFEKMKQRKIDILIGTQMIGKGFDFPYVTLSSVLCADFILDFPDFRSAERTMQLLIQVAGRSGRGIEGKVIIQSYAPDHYAVESAVRHSYQYFYEKEIESRKIMRFPPFISLVRLILRAKDKRNLFSSSREIVRILKESLPAKDILGPAEAPISYIKGRHRFNILLKLSSNRKKYYKVIRNILENNYKGVDIKIDVDPVDMF</sequence>
<organism evidence="15 16">
    <name type="scientific">Muiribacterium halophilum</name>
    <dbReference type="NCBI Taxonomy" id="2053465"/>
    <lineage>
        <taxon>Bacteria</taxon>
        <taxon>Candidatus Muiribacteriota</taxon>
        <taxon>Candidatus Muiribacteriia</taxon>
        <taxon>Candidatus Muiribacteriales</taxon>
        <taxon>Candidatus Muiribacteriaceae</taxon>
        <taxon>Candidatus Muiribacterium</taxon>
    </lineage>
</organism>
<keyword evidence="3 12" id="KW-0479">Metal-binding</keyword>
<dbReference type="InterPro" id="IPR040498">
    <property type="entry name" value="PriA_CRR"/>
</dbReference>
<name>A0A2N5ZMP0_MUIH1</name>
<dbReference type="GO" id="GO:0006270">
    <property type="term" value="P:DNA replication initiation"/>
    <property type="evidence" value="ECO:0007669"/>
    <property type="project" value="TreeGrafter"/>
</dbReference>
<dbReference type="InterPro" id="IPR005259">
    <property type="entry name" value="PriA"/>
</dbReference>
<dbReference type="GO" id="GO:0005524">
    <property type="term" value="F:ATP binding"/>
    <property type="evidence" value="ECO:0007669"/>
    <property type="project" value="UniProtKB-UniRule"/>
</dbReference>
<feature type="domain" description="Helicase ATP-binding" evidence="13">
    <location>
        <begin position="134"/>
        <end position="300"/>
    </location>
</feature>
<dbReference type="InterPro" id="IPR041222">
    <property type="entry name" value="PriA_3primeBD"/>
</dbReference>
<keyword evidence="2 12" id="KW-0235">DNA replication</keyword>
<feature type="binding site" evidence="12">
    <location>
        <position position="390"/>
    </location>
    <ligand>
        <name>Zn(2+)</name>
        <dbReference type="ChEBI" id="CHEBI:29105"/>
        <label>2</label>
    </ligand>
</feature>
<evidence type="ECO:0000256" key="1">
    <source>
        <dbReference type="ARBA" id="ARBA00022515"/>
    </source>
</evidence>
<evidence type="ECO:0000256" key="9">
    <source>
        <dbReference type="ARBA" id="ARBA00023125"/>
    </source>
</evidence>
<gene>
    <name evidence="12 15" type="primary">priA</name>
    <name evidence="15" type="ORF">C0601_00595</name>
</gene>
<evidence type="ECO:0000313" key="15">
    <source>
        <dbReference type="EMBL" id="PLX19950.1"/>
    </source>
</evidence>
<dbReference type="GO" id="GO:0003677">
    <property type="term" value="F:DNA binding"/>
    <property type="evidence" value="ECO:0007669"/>
    <property type="project" value="UniProtKB-UniRule"/>
</dbReference>
<keyword evidence="1 12" id="KW-0639">Primosome</keyword>
<dbReference type="PROSITE" id="PS51194">
    <property type="entry name" value="HELICASE_CTER"/>
    <property type="match status" value="1"/>
</dbReference>
<protein>
    <recommendedName>
        <fullName evidence="12">Replication restart protein PriA</fullName>
    </recommendedName>
    <alternativeName>
        <fullName evidence="12">ATP-dependent DNA helicase PriA</fullName>
        <ecNumber evidence="12">5.6.2.4</ecNumber>
    </alternativeName>
    <alternativeName>
        <fullName evidence="12">DNA 3'-5' helicase PriA</fullName>
    </alternativeName>
</protein>
<dbReference type="GO" id="GO:0006269">
    <property type="term" value="P:DNA replication, synthesis of primer"/>
    <property type="evidence" value="ECO:0007669"/>
    <property type="project" value="UniProtKB-KW"/>
</dbReference>
<dbReference type="GO" id="GO:0016887">
    <property type="term" value="F:ATP hydrolysis activity"/>
    <property type="evidence" value="ECO:0007669"/>
    <property type="project" value="RHEA"/>
</dbReference>
<dbReference type="AlphaFoldDB" id="A0A2N5ZMP0"/>
<dbReference type="Pfam" id="PF18319">
    <property type="entry name" value="Zn_ribbon_PriA"/>
    <property type="match status" value="1"/>
</dbReference>